<dbReference type="Proteomes" id="UP000324288">
    <property type="component" value="Chromosome"/>
</dbReference>
<evidence type="ECO:0000256" key="5">
    <source>
        <dbReference type="ARBA" id="ARBA00022692"/>
    </source>
</evidence>
<comment type="subcellular location">
    <subcellularLocation>
        <location evidence="1">Cell inner membrane</location>
        <topology evidence="1">Multi-pass membrane protein</topology>
    </subcellularLocation>
</comment>
<dbReference type="SMART" id="SM00382">
    <property type="entry name" value="AAA"/>
    <property type="match status" value="1"/>
</dbReference>
<keyword evidence="7 14" id="KW-0067">ATP-binding</keyword>
<keyword evidence="15" id="KW-1185">Reference proteome</keyword>
<feature type="transmembrane region" description="Helical" evidence="11">
    <location>
        <begin position="274"/>
        <end position="296"/>
    </location>
</feature>
<dbReference type="InterPro" id="IPR017871">
    <property type="entry name" value="ABC_transporter-like_CS"/>
</dbReference>
<dbReference type="AlphaFoldDB" id="A0A5E3ZXC8"/>
<keyword evidence="5 11" id="KW-0812">Transmembrane</keyword>
<dbReference type="InterPro" id="IPR027417">
    <property type="entry name" value="P-loop_NTPase"/>
</dbReference>
<dbReference type="InterPro" id="IPR003593">
    <property type="entry name" value="AAA+_ATPase"/>
</dbReference>
<evidence type="ECO:0000256" key="2">
    <source>
        <dbReference type="ARBA" id="ARBA00022448"/>
    </source>
</evidence>
<dbReference type="EMBL" id="LR584267">
    <property type="protein sequence ID" value="VHO00602.1"/>
    <property type="molecule type" value="Genomic_DNA"/>
</dbReference>
<evidence type="ECO:0000256" key="1">
    <source>
        <dbReference type="ARBA" id="ARBA00004429"/>
    </source>
</evidence>
<dbReference type="GO" id="GO:0005886">
    <property type="term" value="C:plasma membrane"/>
    <property type="evidence" value="ECO:0007669"/>
    <property type="project" value="UniProtKB-SubCell"/>
</dbReference>
<keyword evidence="6" id="KW-0547">Nucleotide-binding</keyword>
<dbReference type="GO" id="GO:0016887">
    <property type="term" value="F:ATP hydrolysis activity"/>
    <property type="evidence" value="ECO:0007669"/>
    <property type="project" value="InterPro"/>
</dbReference>
<keyword evidence="9 11" id="KW-0472">Membrane</keyword>
<proteinExistence type="inferred from homology"/>
<organism evidence="14 15">
    <name type="scientific">Lawsonella clevelandensis</name>
    <dbReference type="NCBI Taxonomy" id="1528099"/>
    <lineage>
        <taxon>Bacteria</taxon>
        <taxon>Bacillati</taxon>
        <taxon>Actinomycetota</taxon>
        <taxon>Actinomycetes</taxon>
        <taxon>Mycobacteriales</taxon>
        <taxon>Lawsonellaceae</taxon>
        <taxon>Lawsonella</taxon>
    </lineage>
</organism>
<feature type="domain" description="ABC transporter" evidence="12">
    <location>
        <begin position="336"/>
        <end position="570"/>
    </location>
</feature>
<evidence type="ECO:0000259" key="13">
    <source>
        <dbReference type="PROSITE" id="PS50929"/>
    </source>
</evidence>
<comment type="similarity">
    <text evidence="10">Belongs to the ABC transporter superfamily. Siderophore-Fe(3+) uptake transporter (SIUT) (TC 3.A.1.21) family.</text>
</comment>
<dbReference type="PROSITE" id="PS50929">
    <property type="entry name" value="ABC_TM1F"/>
    <property type="match status" value="1"/>
</dbReference>
<feature type="transmembrane region" description="Helical" evidence="11">
    <location>
        <begin position="52"/>
        <end position="70"/>
    </location>
</feature>
<dbReference type="PROSITE" id="PS00211">
    <property type="entry name" value="ABC_TRANSPORTER_1"/>
    <property type="match status" value="1"/>
</dbReference>
<evidence type="ECO:0000313" key="14">
    <source>
        <dbReference type="EMBL" id="VHO00602.1"/>
    </source>
</evidence>
<evidence type="ECO:0000256" key="7">
    <source>
        <dbReference type="ARBA" id="ARBA00022840"/>
    </source>
</evidence>
<dbReference type="InterPro" id="IPR039421">
    <property type="entry name" value="Type_1_exporter"/>
</dbReference>
<gene>
    <name evidence="14" type="primary">irtB_2</name>
    <name evidence="14" type="ORF">LC603019_00877</name>
</gene>
<dbReference type="InterPro" id="IPR036640">
    <property type="entry name" value="ABC1_TM_sf"/>
</dbReference>
<dbReference type="Gene3D" id="1.20.1560.10">
    <property type="entry name" value="ABC transporter type 1, transmembrane domain"/>
    <property type="match status" value="2"/>
</dbReference>
<reference evidence="14 15" key="1">
    <citation type="submission" date="2019-04" db="EMBL/GenBank/DDBJ databases">
        <authorList>
            <person name="Seth-Smith MB H."/>
            <person name="Seth-Smith H."/>
        </authorList>
    </citation>
    <scope>NUCLEOTIDE SEQUENCE [LARGE SCALE GENOMIC DNA]</scope>
    <source>
        <strain evidence="14">USB-603019</strain>
    </source>
</reference>
<evidence type="ECO:0000256" key="9">
    <source>
        <dbReference type="ARBA" id="ARBA00023136"/>
    </source>
</evidence>
<protein>
    <submittedName>
        <fullName evidence="14">Iron import ATP-binding/permease protein IrtB</fullName>
    </submittedName>
</protein>
<evidence type="ECO:0000256" key="6">
    <source>
        <dbReference type="ARBA" id="ARBA00022741"/>
    </source>
</evidence>
<dbReference type="PANTHER" id="PTHR24221:SF397">
    <property type="entry name" value="ABC TRANSPORTER, ATP-BINDING TRANSMEMBRANE PROTEIN"/>
    <property type="match status" value="1"/>
</dbReference>
<dbReference type="SUPFAM" id="SSF52540">
    <property type="entry name" value="P-loop containing nucleoside triphosphate hydrolases"/>
    <property type="match status" value="1"/>
</dbReference>
<accession>A0A5E3ZXC8</accession>
<keyword evidence="2" id="KW-0813">Transport</keyword>
<dbReference type="SUPFAM" id="SSF90123">
    <property type="entry name" value="ABC transporter transmembrane region"/>
    <property type="match status" value="1"/>
</dbReference>
<feature type="transmembrane region" description="Helical" evidence="11">
    <location>
        <begin position="129"/>
        <end position="151"/>
    </location>
</feature>
<evidence type="ECO:0000256" key="8">
    <source>
        <dbReference type="ARBA" id="ARBA00022989"/>
    </source>
</evidence>
<dbReference type="PANTHER" id="PTHR24221">
    <property type="entry name" value="ATP-BINDING CASSETTE SUB-FAMILY B"/>
    <property type="match status" value="1"/>
</dbReference>
<evidence type="ECO:0000256" key="4">
    <source>
        <dbReference type="ARBA" id="ARBA00022519"/>
    </source>
</evidence>
<dbReference type="FunFam" id="3.40.50.300:FF:000221">
    <property type="entry name" value="Multidrug ABC transporter ATP-binding protein"/>
    <property type="match status" value="1"/>
</dbReference>
<keyword evidence="4" id="KW-0997">Cell inner membrane</keyword>
<feature type="domain" description="ABC transmembrane type-1" evidence="13">
    <location>
        <begin position="18"/>
        <end position="302"/>
    </location>
</feature>
<dbReference type="Pfam" id="PF00005">
    <property type="entry name" value="ABC_tran"/>
    <property type="match status" value="1"/>
</dbReference>
<dbReference type="Pfam" id="PF00664">
    <property type="entry name" value="ABC_membrane"/>
    <property type="match status" value="1"/>
</dbReference>
<dbReference type="InterPro" id="IPR011527">
    <property type="entry name" value="ABC1_TM_dom"/>
</dbReference>
<evidence type="ECO:0000256" key="10">
    <source>
        <dbReference type="ARBA" id="ARBA00023455"/>
    </source>
</evidence>
<evidence type="ECO:0000256" key="3">
    <source>
        <dbReference type="ARBA" id="ARBA00022475"/>
    </source>
</evidence>
<dbReference type="InterPro" id="IPR003439">
    <property type="entry name" value="ABC_transporter-like_ATP-bd"/>
</dbReference>
<keyword evidence="3" id="KW-1003">Cell membrane</keyword>
<evidence type="ECO:0000256" key="11">
    <source>
        <dbReference type="SAM" id="Phobius"/>
    </source>
</evidence>
<evidence type="ECO:0000259" key="12">
    <source>
        <dbReference type="PROSITE" id="PS50893"/>
    </source>
</evidence>
<name>A0A5E3ZXC8_9ACTN</name>
<dbReference type="GO" id="GO:0005524">
    <property type="term" value="F:ATP binding"/>
    <property type="evidence" value="ECO:0007669"/>
    <property type="project" value="UniProtKB-KW"/>
</dbReference>
<evidence type="ECO:0000313" key="15">
    <source>
        <dbReference type="Proteomes" id="UP000324288"/>
    </source>
</evidence>
<dbReference type="GO" id="GO:0140359">
    <property type="term" value="F:ABC-type transporter activity"/>
    <property type="evidence" value="ECO:0007669"/>
    <property type="project" value="InterPro"/>
</dbReference>
<feature type="transmembrane region" description="Helical" evidence="11">
    <location>
        <begin position="20"/>
        <end position="40"/>
    </location>
</feature>
<feature type="transmembrane region" description="Helical" evidence="11">
    <location>
        <begin position="157"/>
        <end position="174"/>
    </location>
</feature>
<dbReference type="PROSITE" id="PS50893">
    <property type="entry name" value="ABC_TRANSPORTER_2"/>
    <property type="match status" value="1"/>
</dbReference>
<dbReference type="Gene3D" id="3.40.50.300">
    <property type="entry name" value="P-loop containing nucleotide triphosphate hydrolases"/>
    <property type="match status" value="1"/>
</dbReference>
<dbReference type="GO" id="GO:0034040">
    <property type="term" value="F:ATPase-coupled lipid transmembrane transporter activity"/>
    <property type="evidence" value="ECO:0007669"/>
    <property type="project" value="TreeGrafter"/>
</dbReference>
<feature type="transmembrane region" description="Helical" evidence="11">
    <location>
        <begin position="243"/>
        <end position="262"/>
    </location>
</feature>
<dbReference type="RefSeq" id="WP_148417638.1">
    <property type="nucleotide sequence ID" value="NZ_CAMJVL010000033.1"/>
</dbReference>
<keyword evidence="8 11" id="KW-1133">Transmembrane helix</keyword>
<sequence length="581" mass="63531">MFKEMSRILGIQKGLTRIIVGFVLSGVFQAAAFIMLVPLLRHLFAQDWNGMWPWLGGVVAAGVLACIANISTTIFSYNLSTFDICGQSVERVGNKIFTLPLGWFDDRARGRISHALSYHVNNLSHYPSVALPAICNTLSMAGVMLLAGLVVNWQATLPFLLALPFCVWAFRHMLTDVDEEVNHHSDMERALTARSLEYAQAQPLLRASHRKQWKPLEDAIDTDSQAILEELTATSNVAKVYQLPLILACVVSLLVLGWQLASGYHGLGVQPVDVALFLAIAVLIVRMFIPLMQVVLNVAAITISREALLGLASILDAPGLPEPDPNQRMRIPGVDVQLDDVSFGYREDTPVLRDVNLYMPARTMTALVGPSGGGKSTIQRLIARFWDVNKGAVRIGGIDVRDVSTEELMQNLSIVFQETYLFNGTILENVRVGRPDASDEDVKEAARAACLDTVIESLPEGWDAMVGEGGSRLSGGERQRVAIARALLKKSPIVLLDEITSSLDGENEAAIVETLHRLAHNTTVIVIAHRLSTIKAADQIAVVANGGVEALGTHEELLAAGGTYAQFWEDQEFSQRWKLVD</sequence>